<feature type="transmembrane region" description="Helical" evidence="1">
    <location>
        <begin position="58"/>
        <end position="84"/>
    </location>
</feature>
<keyword evidence="3" id="KW-1185">Reference proteome</keyword>
<reference evidence="2 3" key="1">
    <citation type="journal article" date="2018" name="Nat. Ecol. Evol.">
        <title>Pezizomycetes genomes reveal the molecular basis of ectomycorrhizal truffle lifestyle.</title>
        <authorList>
            <person name="Murat C."/>
            <person name="Payen T."/>
            <person name="Noel B."/>
            <person name="Kuo A."/>
            <person name="Morin E."/>
            <person name="Chen J."/>
            <person name="Kohler A."/>
            <person name="Krizsan K."/>
            <person name="Balestrini R."/>
            <person name="Da Silva C."/>
            <person name="Montanini B."/>
            <person name="Hainaut M."/>
            <person name="Levati E."/>
            <person name="Barry K.W."/>
            <person name="Belfiori B."/>
            <person name="Cichocki N."/>
            <person name="Clum A."/>
            <person name="Dockter R.B."/>
            <person name="Fauchery L."/>
            <person name="Guy J."/>
            <person name="Iotti M."/>
            <person name="Le Tacon F."/>
            <person name="Lindquist E.A."/>
            <person name="Lipzen A."/>
            <person name="Malagnac F."/>
            <person name="Mello A."/>
            <person name="Molinier V."/>
            <person name="Miyauchi S."/>
            <person name="Poulain J."/>
            <person name="Riccioni C."/>
            <person name="Rubini A."/>
            <person name="Sitrit Y."/>
            <person name="Splivallo R."/>
            <person name="Traeger S."/>
            <person name="Wang M."/>
            <person name="Zifcakova L."/>
            <person name="Wipf D."/>
            <person name="Zambonelli A."/>
            <person name="Paolocci F."/>
            <person name="Nowrousian M."/>
            <person name="Ottonello S."/>
            <person name="Baldrian P."/>
            <person name="Spatafora J.W."/>
            <person name="Henrissat B."/>
            <person name="Nagy L.G."/>
            <person name="Aury J.M."/>
            <person name="Wincker P."/>
            <person name="Grigoriev I.V."/>
            <person name="Bonfante P."/>
            <person name="Martin F.M."/>
        </authorList>
    </citation>
    <scope>NUCLEOTIDE SEQUENCE [LARGE SCALE GENOMIC DNA]</scope>
    <source>
        <strain evidence="2 3">120613-1</strain>
    </source>
</reference>
<dbReference type="Proteomes" id="UP000276215">
    <property type="component" value="Unassembled WGS sequence"/>
</dbReference>
<proteinExistence type="predicted"/>
<accession>A0A3N4JLH9</accession>
<protein>
    <recommendedName>
        <fullName evidence="4">Transmembrane protein</fullName>
    </recommendedName>
</protein>
<feature type="transmembrane region" description="Helical" evidence="1">
    <location>
        <begin position="96"/>
        <end position="116"/>
    </location>
</feature>
<evidence type="ECO:0000313" key="3">
    <source>
        <dbReference type="Proteomes" id="UP000276215"/>
    </source>
</evidence>
<keyword evidence="1" id="KW-0812">Transmembrane</keyword>
<gene>
    <name evidence="2" type="ORF">L873DRAFT_976042</name>
</gene>
<name>A0A3N4JLH9_9PEZI</name>
<evidence type="ECO:0000256" key="1">
    <source>
        <dbReference type="SAM" id="Phobius"/>
    </source>
</evidence>
<dbReference type="EMBL" id="ML120390">
    <property type="protein sequence ID" value="RPA99099.1"/>
    <property type="molecule type" value="Genomic_DNA"/>
</dbReference>
<dbReference type="AlphaFoldDB" id="A0A3N4JLH9"/>
<keyword evidence="1" id="KW-1133">Transmembrane helix</keyword>
<organism evidence="2 3">
    <name type="scientific">Choiromyces venosus 120613-1</name>
    <dbReference type="NCBI Taxonomy" id="1336337"/>
    <lineage>
        <taxon>Eukaryota</taxon>
        <taxon>Fungi</taxon>
        <taxon>Dikarya</taxon>
        <taxon>Ascomycota</taxon>
        <taxon>Pezizomycotina</taxon>
        <taxon>Pezizomycetes</taxon>
        <taxon>Pezizales</taxon>
        <taxon>Tuberaceae</taxon>
        <taxon>Choiromyces</taxon>
    </lineage>
</organism>
<sequence length="143" mass="15533">MSRDSGSTLLDPFTLDPRGDLPTNTEAASCVEHYDDYTSDHQGQWQGFFLFQKIGFPFFFLLSMSLVSVHVSLSLSGLGLLIAVRPISFSLSGLSLLIAVRPVSLSLSGLGLLITVRPVSLSVWARSFDRSKTCLSLCLGSVF</sequence>
<keyword evidence="1" id="KW-0472">Membrane</keyword>
<evidence type="ECO:0008006" key="4">
    <source>
        <dbReference type="Google" id="ProtNLM"/>
    </source>
</evidence>
<evidence type="ECO:0000313" key="2">
    <source>
        <dbReference type="EMBL" id="RPA99099.1"/>
    </source>
</evidence>